<reference evidence="1 2" key="1">
    <citation type="journal article" date="2020" name="Cell">
        <title>Large-Scale Comparative Analyses of Tick Genomes Elucidate Their Genetic Diversity and Vector Capacities.</title>
        <authorList>
            <consortium name="Tick Genome and Microbiome Consortium (TIGMIC)"/>
            <person name="Jia N."/>
            <person name="Wang J."/>
            <person name="Shi W."/>
            <person name="Du L."/>
            <person name="Sun Y."/>
            <person name="Zhan W."/>
            <person name="Jiang J.F."/>
            <person name="Wang Q."/>
            <person name="Zhang B."/>
            <person name="Ji P."/>
            <person name="Bell-Sakyi L."/>
            <person name="Cui X.M."/>
            <person name="Yuan T.T."/>
            <person name="Jiang B.G."/>
            <person name="Yang W.F."/>
            <person name="Lam T.T."/>
            <person name="Chang Q.C."/>
            <person name="Ding S.J."/>
            <person name="Wang X.J."/>
            <person name="Zhu J.G."/>
            <person name="Ruan X.D."/>
            <person name="Zhao L."/>
            <person name="Wei J.T."/>
            <person name="Ye R.Z."/>
            <person name="Que T.C."/>
            <person name="Du C.H."/>
            <person name="Zhou Y.H."/>
            <person name="Cheng J.X."/>
            <person name="Dai P.F."/>
            <person name="Guo W.B."/>
            <person name="Han X.H."/>
            <person name="Huang E.J."/>
            <person name="Li L.F."/>
            <person name="Wei W."/>
            <person name="Gao Y.C."/>
            <person name="Liu J.Z."/>
            <person name="Shao H.Z."/>
            <person name="Wang X."/>
            <person name="Wang C.C."/>
            <person name="Yang T.C."/>
            <person name="Huo Q.B."/>
            <person name="Li W."/>
            <person name="Chen H.Y."/>
            <person name="Chen S.E."/>
            <person name="Zhou L.G."/>
            <person name="Ni X.B."/>
            <person name="Tian J.H."/>
            <person name="Sheng Y."/>
            <person name="Liu T."/>
            <person name="Pan Y.S."/>
            <person name="Xia L.Y."/>
            <person name="Li J."/>
            <person name="Zhao F."/>
            <person name="Cao W.C."/>
        </authorList>
    </citation>
    <scope>NUCLEOTIDE SEQUENCE [LARGE SCALE GENOMIC DNA]</scope>
    <source>
        <strain evidence="1">Iper-2018</strain>
    </source>
</reference>
<keyword evidence="2" id="KW-1185">Reference proteome</keyword>
<evidence type="ECO:0000313" key="2">
    <source>
        <dbReference type="Proteomes" id="UP000805193"/>
    </source>
</evidence>
<organism evidence="1 2">
    <name type="scientific">Ixodes persulcatus</name>
    <name type="common">Taiga tick</name>
    <dbReference type="NCBI Taxonomy" id="34615"/>
    <lineage>
        <taxon>Eukaryota</taxon>
        <taxon>Metazoa</taxon>
        <taxon>Ecdysozoa</taxon>
        <taxon>Arthropoda</taxon>
        <taxon>Chelicerata</taxon>
        <taxon>Arachnida</taxon>
        <taxon>Acari</taxon>
        <taxon>Parasitiformes</taxon>
        <taxon>Ixodida</taxon>
        <taxon>Ixodoidea</taxon>
        <taxon>Ixodidae</taxon>
        <taxon>Ixodinae</taxon>
        <taxon>Ixodes</taxon>
    </lineage>
</organism>
<comment type="caution">
    <text evidence="1">The sequence shown here is derived from an EMBL/GenBank/DDBJ whole genome shotgun (WGS) entry which is preliminary data.</text>
</comment>
<dbReference type="EMBL" id="JABSTQ010010864">
    <property type="protein sequence ID" value="KAG0417264.1"/>
    <property type="molecule type" value="Genomic_DNA"/>
</dbReference>
<protein>
    <submittedName>
        <fullName evidence="1">Uncharacterized protein</fullName>
    </submittedName>
</protein>
<name>A0AC60PC31_IXOPE</name>
<gene>
    <name evidence="1" type="ORF">HPB47_005765</name>
</gene>
<accession>A0AC60PC31</accession>
<dbReference type="Proteomes" id="UP000805193">
    <property type="component" value="Unassembled WGS sequence"/>
</dbReference>
<evidence type="ECO:0000313" key="1">
    <source>
        <dbReference type="EMBL" id="KAG0417264.1"/>
    </source>
</evidence>
<proteinExistence type="predicted"/>
<sequence length="1418" mass="151822">MLSKSWAAAWLRRPPWRRRPRAGERPSSGGAPCGGGVRRRGPRERPGPANMSLALPQSQAQPRLGGPAPNGGAPPHTSCLQPPSSLLAGVAVDARGPLEVPGGVPQVVVVPPPPLRPREHKPHTSSLHHHGYANCFGLPYQDHNYGAPPPPTPPQSPPPAPQAPVHRVNGVLSSEDRGTPLEQAPPPTSLPNGCLEEVKREGASPAEESVTRCICGFNHDDEYMICCDHCSVWQHVDCMGLDRSRIPETYLCERCHPRRVDRHRARTLQTRKKQQMSRAPSRVESTSDESGGGAAGALPGDENRGGDHGGTPHPKGAHPRVRRKRRRSEGKDPAGRQLDPATGDTAATKRLKAKKIMKERIERKKVKLKNMVKKPKTRFLGLAQVPAKEEEAAQDAWGPGVSPPGGGASPGDRYETALINQYTPEVQLMAGSLKLNGQHEALTCKVSTAGGDAPWRVEACGGGQRRLVATHALGPQQPLLEVRGKFLSASQFRHQNPVFHKRLYPFVLFYQPCAEEETVCVDAREYGNEARFVRRSCCPNVQVQHVVHNGLLHLYLVSSRDIAPGQELTIPFDFDYRQCIHSVSCACGSEDCRVASKGRKAAPPAERKRRGRRVSTSSCGLVEEEPALAKEAARMAPHNDDQPSLGALAEPQECSPAMASPASDSATGQEGQQGAPEDQESEEQSSAERRRKMTREERKIDAIMRAFEKMERTEKRRRQALERMAQQHRGGPKHEHPPLQDKLEDERSNDSSLPAVPPEELKPEPRPEGSSEDRAVSLHRARKGKRRRSTVSRRRSRTVSGGSELLGSPPECEASPEAPPPSATHCPSPPCHREEEPATAEGPATPPQGAALSPRPSPTGKAFALPKSKRADNQARDSARQKILLTMGEEETGNGGQGCGVNFLHPYAQFLMQGWLHEKACGDVAETGPGHPGAAPPPTTPVEEAPCYVRCTRDPAPSAVGISAAHLRRNSCSTSAPTSGGSAKKRWLRQAMFESSEEVTEDGGLDGACPGSPPAAGEDSGQSASPPPTGGGCCRDVPRWDEPWGPLRGGLDADLVTPLKKRRLVRESRESLDSMTGGLSPATGEAAATLLSFQAPCLAAPFAAPFHRVEVPPEQSPPGPPPEEEEDPPTPLDDEESLVDCDESTTEEAAVPEGPRLLPPIPVSLPDPLVMMASHQVPPLDTTAAPPPPAATEVVFSHRMEELKHAVALDGTGLACPGAGKAPEAPRVANTDAPWSGLRTDAVDVSDCSTASSSSSSLCALPPSSPGSRPLASGGMLKRKVSLSEYRMRMRETGKAAGVASCKSPLGPPGPPVQDRQGAPLCSPAKGEEEDDPWGQPRRERLSQRLRREFGLDDDSDSERNPHADGAPTVPPSAACYQPPLVPHLGTLQPPGTPRATPGAAGGTTPPQGRPPQGYFHS</sequence>